<organism evidence="5">
    <name type="scientific">Diabrotica virgifera virgifera</name>
    <name type="common">western corn rootworm</name>
    <dbReference type="NCBI Taxonomy" id="50390"/>
    <lineage>
        <taxon>Eukaryota</taxon>
        <taxon>Metazoa</taxon>
        <taxon>Ecdysozoa</taxon>
        <taxon>Arthropoda</taxon>
        <taxon>Hexapoda</taxon>
        <taxon>Insecta</taxon>
        <taxon>Pterygota</taxon>
        <taxon>Neoptera</taxon>
        <taxon>Endopterygota</taxon>
        <taxon>Coleoptera</taxon>
        <taxon>Polyphaga</taxon>
        <taxon>Cucujiformia</taxon>
        <taxon>Chrysomeloidea</taxon>
        <taxon>Chrysomelidae</taxon>
        <taxon>Galerucinae</taxon>
        <taxon>Diabroticina</taxon>
        <taxon>Diabroticites</taxon>
        <taxon>Diabrotica</taxon>
    </lineage>
</organism>
<dbReference type="InterPro" id="IPR038389">
    <property type="entry name" value="PSMG2_sf"/>
</dbReference>
<dbReference type="PANTHER" id="PTHR12970:SF1">
    <property type="entry name" value="PROTEASOME ASSEMBLY CHAPERONE 2"/>
    <property type="match status" value="1"/>
</dbReference>
<sequence length="238" mass="26824">MPALLRYFKPTNLGDFVIILPCVSVGNVPQLTVDLLIKTYNLEKVASVWHSSIVPTVGADPYNSSSSEICTACELYANEDLKIACFQLRSTIEAKTARKFFEDIYNSLKELKVKKVVVLSSAFDYELHNIKQERFYFLGKSQMNLSNIPNMKELEKCDNNKYSVNGAGFAINLYCVLSRSLDCLLLGKYISEGDNRPDAQSLLEKVLYVTDLQRISKNVVYPSSWDYVFGAPPPIGIY</sequence>
<dbReference type="RefSeq" id="XP_028129054.1">
    <property type="nucleotide sequence ID" value="XM_028273253.1"/>
</dbReference>
<accession>A0A6P7F0G1</accession>
<evidence type="ECO:0000313" key="5">
    <source>
        <dbReference type="RefSeq" id="XP_028129054.1"/>
    </source>
</evidence>
<dbReference type="InParanoid" id="A0A6P7F0G1"/>
<comment type="similarity">
    <text evidence="3 4">Belongs to the PSMG2 family.</text>
</comment>
<dbReference type="PIRSF" id="PIRSF010044">
    <property type="entry name" value="UCP010044"/>
    <property type="match status" value="1"/>
</dbReference>
<dbReference type="AlphaFoldDB" id="A0A6P7F0G1"/>
<dbReference type="PANTHER" id="PTHR12970">
    <property type="entry name" value="PROTEASOME ASSEMBLY CHAPERONE 2"/>
    <property type="match status" value="1"/>
</dbReference>
<keyword evidence="2 4" id="KW-0143">Chaperone</keyword>
<dbReference type="GO" id="GO:0000502">
    <property type="term" value="C:proteasome complex"/>
    <property type="evidence" value="ECO:0007669"/>
    <property type="project" value="UniProtKB-KW"/>
</dbReference>
<dbReference type="InterPro" id="IPR016562">
    <property type="entry name" value="Proteasome_assmbl_chp_2_euk"/>
</dbReference>
<gene>
    <name evidence="5" type="primary">LOC114325247</name>
</gene>
<evidence type="ECO:0000256" key="3">
    <source>
        <dbReference type="ARBA" id="ARBA00025745"/>
    </source>
</evidence>
<protein>
    <recommendedName>
        <fullName evidence="1 4">Proteasome assembly chaperone 2</fullName>
    </recommendedName>
</protein>
<reference evidence="5" key="1">
    <citation type="submission" date="2025-08" db="UniProtKB">
        <authorList>
            <consortium name="RefSeq"/>
        </authorList>
    </citation>
    <scope>IDENTIFICATION</scope>
    <source>
        <tissue evidence="5">Whole insect</tissue>
    </source>
</reference>
<comment type="function">
    <text evidence="4">Chaperone protein which promotes assembly of the 20S proteasome as part of a heterodimer with PSMG1.</text>
</comment>
<dbReference type="OrthoDB" id="10260712at2759"/>
<comment type="subunit">
    <text evidence="4">Forms a heterodimer with PSMG1.</text>
</comment>
<dbReference type="Gene3D" id="3.40.50.10900">
    <property type="entry name" value="PAC-like subunit"/>
    <property type="match status" value="1"/>
</dbReference>
<dbReference type="GO" id="GO:0005829">
    <property type="term" value="C:cytosol"/>
    <property type="evidence" value="ECO:0007669"/>
    <property type="project" value="TreeGrafter"/>
</dbReference>
<evidence type="ECO:0000256" key="4">
    <source>
        <dbReference type="PIRNR" id="PIRNR010044"/>
    </source>
</evidence>
<dbReference type="FunCoup" id="A0A6P7F0G1">
    <property type="interactions" value="1610"/>
</dbReference>
<evidence type="ECO:0000256" key="2">
    <source>
        <dbReference type="ARBA" id="ARBA00023186"/>
    </source>
</evidence>
<name>A0A6P7F0G1_DIAVI</name>
<dbReference type="InterPro" id="IPR019151">
    <property type="entry name" value="Proteasome_assmbl_chaperone_2"/>
</dbReference>
<dbReference type="GO" id="GO:0043248">
    <property type="term" value="P:proteasome assembly"/>
    <property type="evidence" value="ECO:0007669"/>
    <property type="project" value="TreeGrafter"/>
</dbReference>
<proteinExistence type="inferred from homology"/>
<dbReference type="GO" id="GO:0005634">
    <property type="term" value="C:nucleus"/>
    <property type="evidence" value="ECO:0007669"/>
    <property type="project" value="TreeGrafter"/>
</dbReference>
<keyword evidence="5" id="KW-0647">Proteasome</keyword>
<evidence type="ECO:0000256" key="1">
    <source>
        <dbReference type="ARBA" id="ARBA00019186"/>
    </source>
</evidence>
<dbReference type="KEGG" id="dvv:114325247"/>
<dbReference type="Pfam" id="PF09754">
    <property type="entry name" value="PAC2"/>
    <property type="match status" value="1"/>
</dbReference>